<dbReference type="Pfam" id="PF00456">
    <property type="entry name" value="Transketolase_N"/>
    <property type="match status" value="1"/>
</dbReference>
<comment type="function">
    <text evidence="16">Catalyzes the transfer of a two-carbon ketol group from a ketose donor to an aldose acceptor, via a covalent intermediate with the cofactor thiamine pyrophosphate.</text>
</comment>
<dbReference type="InterPro" id="IPR005474">
    <property type="entry name" value="Transketolase_N"/>
</dbReference>
<dbReference type="InterPro" id="IPR020826">
    <property type="entry name" value="Transketolase_BS"/>
</dbReference>
<sequence length="697" mass="74968">MADLQWESIDNKAVDTVRVLAADAVEKVGNGHPGTAMSLAPAAYLLFQKVMRRDPSDSEWIGRDRFILSVGHSSLTQYIQFYLGGYGLELDDLKALRTWGSKTPGHPEYGHTDGVEITTGPLGQGLASAVGMAYAARFERGLFDPEAAAGTSPFDHFVYVIAGDGDLQEGVTSEASSLAGHQQLGNLVVIYDSNQISIEDDTNIAFTEDVKKRYEAYDWQVQVVDWKKTGEYVEDVKALNEAVEAAKAETSKPSLIILKTIIGWPSPKKQNSGKIHGSALGAEEVAGLKEILGFDPEKNFDVDPEVLSHTRQAVERGQAQHAEWKTEFDAWAAANPEKKTLLDRVLKGELPAELESALPVFGTDKEVSTRAASGKVINAIAGVVPEFWGGSADLAESNLTTIAGGGSFVPTEWSTHEWQGNPYGRVLHFGIREHAMGSIMNGIALHGNTRVFGGTFLIFSDYMRPAVRLAALMKSPVTYVWTHDSVALGEDGPTHQPVEQLAALRAIPDFDVVRPADANETAWAWKTILDRHSGPAGLALSRQNLPVFERGEGDASGEVFASAKNVAKGAYVLAEAPGGTPDVILIATGSEVQIAVEAREVLRGEGINARVVSAPSLEWFDEQTAEYRESVLPAAVKARVSIEAGVAMPWRGIVGDAGRSVSIEHFGASADYKTLYREFGITTEAAVAAVKDSLAAL</sequence>
<evidence type="ECO:0000256" key="3">
    <source>
        <dbReference type="ARBA" id="ARBA00013152"/>
    </source>
</evidence>
<dbReference type="CDD" id="cd07033">
    <property type="entry name" value="TPP_PYR_DXS_TK_like"/>
    <property type="match status" value="1"/>
</dbReference>
<dbReference type="InterPro" id="IPR005478">
    <property type="entry name" value="Transketolase_bac-like"/>
</dbReference>
<dbReference type="SUPFAM" id="SSF52922">
    <property type="entry name" value="TK C-terminal domain-like"/>
    <property type="match status" value="1"/>
</dbReference>
<evidence type="ECO:0000256" key="4">
    <source>
        <dbReference type="ARBA" id="ARBA00016662"/>
    </source>
</evidence>
<dbReference type="Gene3D" id="3.40.50.920">
    <property type="match status" value="1"/>
</dbReference>
<feature type="binding site" evidence="12">
    <location>
        <position position="397"/>
    </location>
    <ligand>
        <name>substrate</name>
    </ligand>
</feature>
<comment type="cofactor">
    <cofactor evidence="14">
        <name>Mg(2+)</name>
        <dbReference type="ChEBI" id="CHEBI:18420"/>
    </cofactor>
    <text evidence="14">Binds 1 Mg(2+) ion per subunit. Can also utilize other divalent metal cations, such as Ca(2+), Mn(2+) and Co(2+).</text>
</comment>
<name>A0A7W3JHE3_9MICO</name>
<dbReference type="GO" id="GO:0005829">
    <property type="term" value="C:cytosol"/>
    <property type="evidence" value="ECO:0007669"/>
    <property type="project" value="TreeGrafter"/>
</dbReference>
<feature type="binding site" evidence="12">
    <location>
        <position position="542"/>
    </location>
    <ligand>
        <name>substrate</name>
    </ligand>
</feature>
<dbReference type="GO" id="GO:0000287">
    <property type="term" value="F:magnesium ion binding"/>
    <property type="evidence" value="ECO:0007669"/>
    <property type="project" value="UniProtKB-ARBA"/>
</dbReference>
<keyword evidence="7 14" id="KW-0460">Magnesium</keyword>
<gene>
    <name evidence="18" type="primary">tktA</name>
    <name evidence="19" type="ORF">FB463_001125</name>
    <name evidence="18" type="ORF">FFA01_02500</name>
</gene>
<dbReference type="CDD" id="cd02012">
    <property type="entry name" value="TPP_TK"/>
    <property type="match status" value="1"/>
</dbReference>
<dbReference type="InterPro" id="IPR049557">
    <property type="entry name" value="Transketolase_CS"/>
</dbReference>
<dbReference type="FunFam" id="3.40.50.970:FF:000004">
    <property type="entry name" value="Transketolase"/>
    <property type="match status" value="1"/>
</dbReference>
<accession>A0A7W3JHE3</accession>
<dbReference type="FunFam" id="3.40.50.920:FF:000003">
    <property type="entry name" value="Transketolase"/>
    <property type="match status" value="1"/>
</dbReference>
<evidence type="ECO:0000313" key="19">
    <source>
        <dbReference type="EMBL" id="MBA8812901.1"/>
    </source>
</evidence>
<evidence type="ECO:0000256" key="5">
    <source>
        <dbReference type="ARBA" id="ARBA00022679"/>
    </source>
</evidence>
<dbReference type="AlphaFoldDB" id="A0A7W3JHE3"/>
<dbReference type="OrthoDB" id="8732661at2"/>
<reference evidence="18 20" key="1">
    <citation type="submission" date="2019-07" db="EMBL/GenBank/DDBJ databases">
        <title>Whole genome shotgun sequence of Frigoribacterium faeni NBRC 103066.</title>
        <authorList>
            <person name="Hosoyama A."/>
            <person name="Uohara A."/>
            <person name="Ohji S."/>
            <person name="Ichikawa N."/>
        </authorList>
    </citation>
    <scope>NUCLEOTIDE SEQUENCE [LARGE SCALE GENOMIC DNA]</scope>
    <source>
        <strain evidence="18 20">NBRC 103066</strain>
    </source>
</reference>
<feature type="binding site" evidence="12">
    <location>
        <position position="370"/>
    </location>
    <ligand>
        <name>substrate</name>
    </ligand>
</feature>
<feature type="domain" description="Transketolase-like pyrimidine-binding" evidence="17">
    <location>
        <begin position="367"/>
        <end position="547"/>
    </location>
</feature>
<comment type="cofactor">
    <cofactor evidence="13">
        <name>thiamine diphosphate</name>
        <dbReference type="ChEBI" id="CHEBI:58937"/>
    </cofactor>
    <text evidence="13">Binds 1 thiamine pyrophosphate per subunit. During the reaction, the substrate forms a covalent intermediate with the cofactor.</text>
</comment>
<evidence type="ECO:0000256" key="7">
    <source>
        <dbReference type="ARBA" id="ARBA00022842"/>
    </source>
</evidence>
<feature type="binding site" evidence="12">
    <location>
        <position position="495"/>
    </location>
    <ligand>
        <name>substrate</name>
    </ligand>
</feature>
<feature type="binding site" evidence="13">
    <location>
        <position position="72"/>
    </location>
    <ligand>
        <name>thiamine diphosphate</name>
        <dbReference type="ChEBI" id="CHEBI:58937"/>
    </ligand>
</feature>
<dbReference type="PANTHER" id="PTHR43522">
    <property type="entry name" value="TRANSKETOLASE"/>
    <property type="match status" value="1"/>
</dbReference>
<evidence type="ECO:0000256" key="1">
    <source>
        <dbReference type="ARBA" id="ARBA00007131"/>
    </source>
</evidence>
<dbReference type="InterPro" id="IPR029061">
    <property type="entry name" value="THDP-binding"/>
</dbReference>
<evidence type="ECO:0000256" key="11">
    <source>
        <dbReference type="PIRSR" id="PIRSR605478-1"/>
    </source>
</evidence>
<dbReference type="Proteomes" id="UP000522688">
    <property type="component" value="Unassembled WGS sequence"/>
</dbReference>
<dbReference type="SMART" id="SM00861">
    <property type="entry name" value="Transket_pyr"/>
    <property type="match status" value="1"/>
</dbReference>
<evidence type="ECO:0000256" key="13">
    <source>
        <dbReference type="PIRSR" id="PIRSR605478-3"/>
    </source>
</evidence>
<feature type="binding site" evidence="14">
    <location>
        <position position="196"/>
    </location>
    <ligand>
        <name>Mg(2+)</name>
        <dbReference type="ChEBI" id="CHEBI:18420"/>
    </ligand>
</feature>
<feature type="site" description="Important for catalytic activity" evidence="15">
    <location>
        <position position="276"/>
    </location>
</feature>
<evidence type="ECO:0000256" key="12">
    <source>
        <dbReference type="PIRSR" id="PIRSR605478-2"/>
    </source>
</evidence>
<keyword evidence="8 13" id="KW-0786">Thiamine pyrophosphate</keyword>
<evidence type="ECO:0000313" key="21">
    <source>
        <dbReference type="Proteomes" id="UP000522688"/>
    </source>
</evidence>
<dbReference type="InterPro" id="IPR005475">
    <property type="entry name" value="Transketolase-like_Pyr-bd"/>
</dbReference>
<comment type="cofactor">
    <cofactor evidence="16">
        <name>Mg(2+)</name>
        <dbReference type="ChEBI" id="CHEBI:18420"/>
    </cofactor>
    <cofactor evidence="16">
        <name>Ca(2+)</name>
        <dbReference type="ChEBI" id="CHEBI:29108"/>
    </cofactor>
    <cofactor evidence="16">
        <name>Mn(2+)</name>
        <dbReference type="ChEBI" id="CHEBI:29035"/>
    </cofactor>
    <cofactor evidence="16">
        <name>Co(2+)</name>
        <dbReference type="ChEBI" id="CHEBI:48828"/>
    </cofactor>
    <text evidence="16">Binds 1 Mg(2+) ion per subunit. Can also utilize other divalent metal cations, such as Ca(2+), Mn(2+) and Co(2+).</text>
</comment>
<evidence type="ECO:0000256" key="2">
    <source>
        <dbReference type="ARBA" id="ARBA00011738"/>
    </source>
</evidence>
<dbReference type="GO" id="GO:0004802">
    <property type="term" value="F:transketolase activity"/>
    <property type="evidence" value="ECO:0007669"/>
    <property type="project" value="UniProtKB-UniRule"/>
</dbReference>
<evidence type="ECO:0000256" key="14">
    <source>
        <dbReference type="PIRSR" id="PIRSR605478-4"/>
    </source>
</evidence>
<dbReference type="InterPro" id="IPR055152">
    <property type="entry name" value="Transketolase-like_C_2"/>
</dbReference>
<proteinExistence type="inferred from homology"/>
<dbReference type="InterPro" id="IPR009014">
    <property type="entry name" value="Transketo_C/PFOR_II"/>
</dbReference>
<evidence type="ECO:0000256" key="6">
    <source>
        <dbReference type="ARBA" id="ARBA00022723"/>
    </source>
</evidence>
<feature type="binding site" evidence="12">
    <location>
        <position position="483"/>
    </location>
    <ligand>
        <name>substrate</name>
    </ligand>
</feature>
<dbReference type="FunFam" id="3.40.50.970:FF:000003">
    <property type="entry name" value="Transketolase"/>
    <property type="match status" value="1"/>
</dbReference>
<feature type="binding site" evidence="14">
    <location>
        <position position="164"/>
    </location>
    <ligand>
        <name>Mg(2+)</name>
        <dbReference type="ChEBI" id="CHEBI:18420"/>
    </ligand>
</feature>
<organism evidence="19 21">
    <name type="scientific">Frigoribacterium faeni</name>
    <dbReference type="NCBI Taxonomy" id="145483"/>
    <lineage>
        <taxon>Bacteria</taxon>
        <taxon>Bacillati</taxon>
        <taxon>Actinomycetota</taxon>
        <taxon>Actinomycetes</taxon>
        <taxon>Micrococcales</taxon>
        <taxon>Microbacteriaceae</taxon>
        <taxon>Frigoribacterium</taxon>
    </lineage>
</organism>
<feature type="binding site" evidence="12">
    <location>
        <position position="276"/>
    </location>
    <ligand>
        <name>substrate</name>
    </ligand>
</feature>
<evidence type="ECO:0000256" key="9">
    <source>
        <dbReference type="ARBA" id="ARBA00049473"/>
    </source>
</evidence>
<feature type="binding site" evidence="12">
    <location>
        <position position="491"/>
    </location>
    <ligand>
        <name>substrate</name>
    </ligand>
</feature>
<feature type="binding site" evidence="14">
    <location>
        <position position="194"/>
    </location>
    <ligand>
        <name>Mg(2+)</name>
        <dbReference type="ChEBI" id="CHEBI:18420"/>
    </ligand>
</feature>
<evidence type="ECO:0000256" key="8">
    <source>
        <dbReference type="ARBA" id="ARBA00023052"/>
    </source>
</evidence>
<feature type="binding site" evidence="13">
    <location>
        <position position="459"/>
    </location>
    <ligand>
        <name>thiamine diphosphate</name>
        <dbReference type="ChEBI" id="CHEBI:58937"/>
    </ligand>
</feature>
<dbReference type="PANTHER" id="PTHR43522:SF2">
    <property type="entry name" value="TRANSKETOLASE 1-RELATED"/>
    <property type="match status" value="1"/>
</dbReference>
<feature type="binding site" evidence="13">
    <location>
        <position position="276"/>
    </location>
    <ligand>
        <name>thiamine diphosphate</name>
        <dbReference type="ChEBI" id="CHEBI:58937"/>
    </ligand>
</feature>
<evidence type="ECO:0000256" key="15">
    <source>
        <dbReference type="PIRSR" id="PIRSR605478-5"/>
    </source>
</evidence>
<comment type="catalytic activity">
    <reaction evidence="9 16">
        <text>D-sedoheptulose 7-phosphate + D-glyceraldehyde 3-phosphate = aldehydo-D-ribose 5-phosphate + D-xylulose 5-phosphate</text>
        <dbReference type="Rhea" id="RHEA:10508"/>
        <dbReference type="ChEBI" id="CHEBI:57483"/>
        <dbReference type="ChEBI" id="CHEBI:57737"/>
        <dbReference type="ChEBI" id="CHEBI:58273"/>
        <dbReference type="ChEBI" id="CHEBI:59776"/>
        <dbReference type="EC" id="2.2.1.1"/>
    </reaction>
</comment>
<dbReference type="NCBIfam" id="TIGR00232">
    <property type="entry name" value="tktlase_bact"/>
    <property type="match status" value="1"/>
</dbReference>
<keyword evidence="5 16" id="KW-0808">Transferase</keyword>
<evidence type="ECO:0000256" key="16">
    <source>
        <dbReference type="RuleBase" id="RU004996"/>
    </source>
</evidence>
<keyword evidence="20" id="KW-1185">Reference proteome</keyword>
<dbReference type="SUPFAM" id="SSF52518">
    <property type="entry name" value="Thiamin diphosphate-binding fold (THDP-binding)"/>
    <property type="match status" value="2"/>
</dbReference>
<feature type="binding site" evidence="12">
    <location>
        <position position="32"/>
    </location>
    <ligand>
        <name>substrate</name>
    </ligand>
</feature>
<feature type="binding site" evidence="13">
    <location>
        <position position="165"/>
    </location>
    <ligand>
        <name>thiamine diphosphate</name>
        <dbReference type="ChEBI" id="CHEBI:58937"/>
    </ligand>
</feature>
<dbReference type="InterPro" id="IPR033247">
    <property type="entry name" value="Transketolase_fam"/>
</dbReference>
<dbReference type="Pfam" id="PF22613">
    <property type="entry name" value="Transketolase_C_1"/>
    <property type="match status" value="1"/>
</dbReference>
<reference evidence="19 21" key="2">
    <citation type="submission" date="2020-07" db="EMBL/GenBank/DDBJ databases">
        <title>Sequencing the genomes of 1000 actinobacteria strains.</title>
        <authorList>
            <person name="Klenk H.-P."/>
        </authorList>
    </citation>
    <scope>NUCLEOTIDE SEQUENCE [LARGE SCALE GENOMIC DNA]</scope>
    <source>
        <strain evidence="19 21">DSM 10309</strain>
    </source>
</reference>
<keyword evidence="16" id="KW-0106">Calcium</keyword>
<comment type="subunit">
    <text evidence="2 16">Homodimer.</text>
</comment>
<dbReference type="GO" id="GO:0006098">
    <property type="term" value="P:pentose-phosphate shunt"/>
    <property type="evidence" value="ECO:0007669"/>
    <property type="project" value="TreeGrafter"/>
</dbReference>
<keyword evidence="6 14" id="KW-0479">Metal-binding</keyword>
<evidence type="ECO:0000313" key="20">
    <source>
        <dbReference type="Proteomes" id="UP000321154"/>
    </source>
</evidence>
<dbReference type="RefSeq" id="WP_146852162.1">
    <property type="nucleotide sequence ID" value="NZ_BAAAHR010000002.1"/>
</dbReference>
<comment type="caution">
    <text evidence="19">The sequence shown here is derived from an EMBL/GenBank/DDBJ whole genome shotgun (WGS) entry which is preliminary data.</text>
</comment>
<dbReference type="Pfam" id="PF02779">
    <property type="entry name" value="Transket_pyr"/>
    <property type="match status" value="1"/>
</dbReference>
<dbReference type="Proteomes" id="UP000321154">
    <property type="component" value="Unassembled WGS sequence"/>
</dbReference>
<dbReference type="PROSITE" id="PS00801">
    <property type="entry name" value="TRANSKETOLASE_1"/>
    <property type="match status" value="1"/>
</dbReference>
<feature type="active site" description="Proton donor" evidence="11">
    <location>
        <position position="433"/>
    </location>
</feature>
<feature type="binding site" evidence="13">
    <location>
        <begin position="120"/>
        <end position="122"/>
    </location>
    <ligand>
        <name>thiamine diphosphate</name>
        <dbReference type="ChEBI" id="CHEBI:58937"/>
    </ligand>
</feature>
<dbReference type="EMBL" id="JACGWW010000001">
    <property type="protein sequence ID" value="MBA8812901.1"/>
    <property type="molecule type" value="Genomic_DNA"/>
</dbReference>
<dbReference type="EC" id="2.2.1.1" evidence="3 10"/>
<dbReference type="EMBL" id="BJUV01000002">
    <property type="protein sequence ID" value="GEK81941.1"/>
    <property type="molecule type" value="Genomic_DNA"/>
</dbReference>
<evidence type="ECO:0000259" key="17">
    <source>
        <dbReference type="SMART" id="SM00861"/>
    </source>
</evidence>
<dbReference type="PROSITE" id="PS00802">
    <property type="entry name" value="TRANSKETOLASE_2"/>
    <property type="match status" value="1"/>
</dbReference>
<evidence type="ECO:0000313" key="18">
    <source>
        <dbReference type="EMBL" id="GEK81941.1"/>
    </source>
</evidence>
<dbReference type="Gene3D" id="3.40.50.970">
    <property type="match status" value="2"/>
</dbReference>
<feature type="binding site" evidence="13">
    <location>
        <position position="194"/>
    </location>
    <ligand>
        <name>thiamine diphosphate</name>
        <dbReference type="ChEBI" id="CHEBI:58937"/>
    </ligand>
</feature>
<comment type="similarity">
    <text evidence="1 16">Belongs to the transketolase family.</text>
</comment>
<feature type="site" description="Important for catalytic activity" evidence="15">
    <location>
        <position position="32"/>
    </location>
</feature>
<protein>
    <recommendedName>
        <fullName evidence="4 10">Transketolase</fullName>
        <ecNumber evidence="3 10">2.2.1.1</ecNumber>
    </recommendedName>
</protein>
<evidence type="ECO:0000256" key="10">
    <source>
        <dbReference type="NCBIfam" id="TIGR00232"/>
    </source>
</evidence>